<evidence type="ECO:0000313" key="2">
    <source>
        <dbReference type="EMBL" id="SFK01121.1"/>
    </source>
</evidence>
<comment type="caution">
    <text evidence="2">The sequence shown here is derived from an EMBL/GenBank/DDBJ whole genome shotgun (WGS) entry which is preliminary data.</text>
</comment>
<keyword evidence="1" id="KW-0472">Membrane</keyword>
<dbReference type="RefSeq" id="WP_093516784.1">
    <property type="nucleotide sequence ID" value="NZ_FOSK01000001.1"/>
</dbReference>
<accession>A0A1I3W3X7</accession>
<name>A0A1I3W3X7_9HYPH</name>
<evidence type="ECO:0000313" key="3">
    <source>
        <dbReference type="Proteomes" id="UP000199598"/>
    </source>
</evidence>
<dbReference type="EMBL" id="FOSK01000001">
    <property type="protein sequence ID" value="SFK01121.1"/>
    <property type="molecule type" value="Genomic_DNA"/>
</dbReference>
<feature type="transmembrane region" description="Helical" evidence="1">
    <location>
        <begin position="7"/>
        <end position="25"/>
    </location>
</feature>
<keyword evidence="3" id="KW-1185">Reference proteome</keyword>
<keyword evidence="1" id="KW-1133">Transmembrane helix</keyword>
<sequence length="62" mass="6932">MRNFRKVLYVLITCFISAYGAYFAYTSFYEGTLFNVIAGALICTVGIIGLYGTFRGNPQDTE</sequence>
<keyword evidence="1" id="KW-0812">Transmembrane</keyword>
<protein>
    <submittedName>
        <fullName evidence="2">Uncharacterized protein</fullName>
    </submittedName>
</protein>
<dbReference type="Proteomes" id="UP000199598">
    <property type="component" value="Unassembled WGS sequence"/>
</dbReference>
<evidence type="ECO:0000256" key="1">
    <source>
        <dbReference type="SAM" id="Phobius"/>
    </source>
</evidence>
<organism evidence="2 3">
    <name type="scientific">Pseudovibrio ascidiaceicola</name>
    <dbReference type="NCBI Taxonomy" id="285279"/>
    <lineage>
        <taxon>Bacteria</taxon>
        <taxon>Pseudomonadati</taxon>
        <taxon>Pseudomonadota</taxon>
        <taxon>Alphaproteobacteria</taxon>
        <taxon>Hyphomicrobiales</taxon>
        <taxon>Stappiaceae</taxon>
        <taxon>Pseudovibrio</taxon>
    </lineage>
</organism>
<proteinExistence type="predicted"/>
<reference evidence="2 3" key="1">
    <citation type="submission" date="2016-10" db="EMBL/GenBank/DDBJ databases">
        <authorList>
            <person name="Varghese N."/>
            <person name="Submissions S."/>
        </authorList>
    </citation>
    <scope>NUCLEOTIDE SEQUENCE [LARGE SCALE GENOMIC DNA]</scope>
    <source>
        <strain evidence="2 3">DSM 16392</strain>
    </source>
</reference>
<gene>
    <name evidence="2" type="ORF">SAMN04488518_101749</name>
</gene>
<feature type="transmembrane region" description="Helical" evidence="1">
    <location>
        <begin position="31"/>
        <end position="54"/>
    </location>
</feature>